<gene>
    <name evidence="1" type="ORF">CLUMA_CG021445</name>
</gene>
<proteinExistence type="predicted"/>
<evidence type="ECO:0000313" key="1">
    <source>
        <dbReference type="EMBL" id="CRL08511.1"/>
    </source>
</evidence>
<protein>
    <submittedName>
        <fullName evidence="1">CLUMA_CG021445, isoform A</fullName>
    </submittedName>
</protein>
<dbReference type="Proteomes" id="UP000183832">
    <property type="component" value="Unassembled WGS sequence"/>
</dbReference>
<sequence length="93" mass="10506">MDCYQAYNLHFCRTQQAQHMNAVKEGVKELNCIICGCFLALTHSFVIDVDTERTITSKARLKREHFPALKVLIGRTTSSLPCIAAVRSVMQFS</sequence>
<organism evidence="1 2">
    <name type="scientific">Clunio marinus</name>
    <dbReference type="NCBI Taxonomy" id="568069"/>
    <lineage>
        <taxon>Eukaryota</taxon>
        <taxon>Metazoa</taxon>
        <taxon>Ecdysozoa</taxon>
        <taxon>Arthropoda</taxon>
        <taxon>Hexapoda</taxon>
        <taxon>Insecta</taxon>
        <taxon>Pterygota</taxon>
        <taxon>Neoptera</taxon>
        <taxon>Endopterygota</taxon>
        <taxon>Diptera</taxon>
        <taxon>Nematocera</taxon>
        <taxon>Chironomoidea</taxon>
        <taxon>Chironomidae</taxon>
        <taxon>Clunio</taxon>
    </lineage>
</organism>
<dbReference type="AlphaFoldDB" id="A0A1J1J7Z0"/>
<keyword evidence="2" id="KW-1185">Reference proteome</keyword>
<name>A0A1J1J7Z0_9DIPT</name>
<accession>A0A1J1J7Z0</accession>
<reference evidence="1 2" key="1">
    <citation type="submission" date="2015-04" db="EMBL/GenBank/DDBJ databases">
        <authorList>
            <person name="Syromyatnikov M.Y."/>
            <person name="Popov V.N."/>
        </authorList>
    </citation>
    <scope>NUCLEOTIDE SEQUENCE [LARGE SCALE GENOMIC DNA]</scope>
</reference>
<dbReference type="EMBL" id="CVRI01000075">
    <property type="protein sequence ID" value="CRL08511.1"/>
    <property type="molecule type" value="Genomic_DNA"/>
</dbReference>
<evidence type="ECO:0000313" key="2">
    <source>
        <dbReference type="Proteomes" id="UP000183832"/>
    </source>
</evidence>